<evidence type="ECO:0000313" key="12">
    <source>
        <dbReference type="Proteomes" id="UP000095300"/>
    </source>
</evidence>
<dbReference type="GO" id="GO:0003356">
    <property type="term" value="P:regulation of cilium beat frequency"/>
    <property type="evidence" value="ECO:0007669"/>
    <property type="project" value="TreeGrafter"/>
</dbReference>
<keyword evidence="6" id="KW-0969">Cilium</keyword>
<dbReference type="GO" id="GO:0030030">
    <property type="term" value="P:cell projection organization"/>
    <property type="evidence" value="ECO:0007669"/>
    <property type="project" value="UniProtKB-KW"/>
</dbReference>
<evidence type="ECO:0000256" key="3">
    <source>
        <dbReference type="ARBA" id="ARBA00021602"/>
    </source>
</evidence>
<protein>
    <recommendedName>
        <fullName evidence="3">Cilia- and flagella-associated protein 206</fullName>
    </recommendedName>
</protein>
<evidence type="ECO:0000256" key="9">
    <source>
        <dbReference type="ARBA" id="ARBA00045321"/>
    </source>
</evidence>
<evidence type="ECO:0000256" key="8">
    <source>
        <dbReference type="ARBA" id="ARBA00023273"/>
    </source>
</evidence>
<keyword evidence="8" id="KW-0966">Cell projection</keyword>
<dbReference type="GO" id="GO:0036064">
    <property type="term" value="C:ciliary basal body"/>
    <property type="evidence" value="ECO:0007669"/>
    <property type="project" value="TreeGrafter"/>
</dbReference>
<evidence type="ECO:0000256" key="10">
    <source>
        <dbReference type="SAM" id="MobiDB-lite"/>
    </source>
</evidence>
<dbReference type="STRING" id="35570.A0A1I8Q992"/>
<comment type="similarity">
    <text evidence="2">Belongs to the CFAP206 family.</text>
</comment>
<organism evidence="11 12">
    <name type="scientific">Stomoxys calcitrans</name>
    <name type="common">Stable fly</name>
    <name type="synonym">Conops calcitrans</name>
    <dbReference type="NCBI Taxonomy" id="35570"/>
    <lineage>
        <taxon>Eukaryota</taxon>
        <taxon>Metazoa</taxon>
        <taxon>Ecdysozoa</taxon>
        <taxon>Arthropoda</taxon>
        <taxon>Hexapoda</taxon>
        <taxon>Insecta</taxon>
        <taxon>Pterygota</taxon>
        <taxon>Neoptera</taxon>
        <taxon>Endopterygota</taxon>
        <taxon>Diptera</taxon>
        <taxon>Brachycera</taxon>
        <taxon>Muscomorpha</taxon>
        <taxon>Muscoidea</taxon>
        <taxon>Muscidae</taxon>
        <taxon>Stomoxys</taxon>
    </lineage>
</organism>
<keyword evidence="12" id="KW-1185">Reference proteome</keyword>
<dbReference type="InterPro" id="IPR021897">
    <property type="entry name" value="FAP206"/>
</dbReference>
<evidence type="ECO:0000256" key="4">
    <source>
        <dbReference type="ARBA" id="ARBA00022490"/>
    </source>
</evidence>
<comment type="function">
    <text evidence="9">Essential for sperm motility and is involved in the regulation of the beating frequency of motile cilia on the epithelial cells of the respiratory tract. Required for the establishment of radial spokes in sperm flagella.</text>
</comment>
<dbReference type="Proteomes" id="UP000095300">
    <property type="component" value="Unassembled WGS sequence"/>
</dbReference>
<evidence type="ECO:0000256" key="7">
    <source>
        <dbReference type="ARBA" id="ARBA00023212"/>
    </source>
</evidence>
<name>A0A1I8Q992_STOCA</name>
<evidence type="ECO:0000256" key="1">
    <source>
        <dbReference type="ARBA" id="ARBA00004430"/>
    </source>
</evidence>
<dbReference type="Pfam" id="PF12018">
    <property type="entry name" value="FAP206"/>
    <property type="match status" value="1"/>
</dbReference>
<feature type="compositionally biased region" description="Polar residues" evidence="10">
    <location>
        <begin position="605"/>
        <end position="622"/>
    </location>
</feature>
<proteinExistence type="inferred from homology"/>
<comment type="subcellular location">
    <subcellularLocation>
        <location evidence="1">Cytoplasm</location>
        <location evidence="1">Cytoskeleton</location>
        <location evidence="1">Cilium axoneme</location>
    </subcellularLocation>
</comment>
<keyword evidence="4" id="KW-0963">Cytoplasm</keyword>
<dbReference type="PANTHER" id="PTHR21442:SF0">
    <property type="entry name" value="CILIA- AND FLAGELLA-ASSOCIATED PROTEIN 206"/>
    <property type="match status" value="1"/>
</dbReference>
<sequence>MNYTFINVRDFLPDFLQELSKGHVPKKLGDYLLRLIFKSHRIKGKEGDYYLKSAPNKPKSDLKPFITIDDLVPYFIDECEQNFMSIDRYFGSYLLHILIRDLHDGLPKASQFTIGKLDRFFRKCLDKYAQSFDPTICNMKICYYAKNCLEIDFEYAKKKYELNAKEKLSKLIAGILQYPETSNPKQLEEMFVKMQVFIITNFNIGCPQNAELLKQTRQSLNSVLGKGDLQKYVLKKRYHRLDYLQRLSSTVCGIVTFNNYKQQKNKDNNIMTDLEMAQNNTKDALDEGLKRASMCIQKGTRIMQSLIRVDTVQQKVQYFYAAAKTREINKFVILFLVYRRHLERIKGEFEKTQSLIEVTQKKFKCVIDKISDIIKHRSAIETDVIFPHFVYLSNVWLSLVLHLNHLTEINKLKDHLDELLNENMENHYHSICDATKNFNKFCAMEASFHELMFVNSEVEGKLDPLKTQNFLKDYCAFTLALTNGLLVPSQVERKLSQNMDITFGFANINVAQSSEEHLSLFFSTFKHVIFNSADMVLLFELEGQIIRQDVDLVRQIVSNNKDSSTQTESGTLLSGQNKMENTWNVWDYHRKTIALANVRKKQTNSTQTIVSSGKRNSQNQCSGDGINQLH</sequence>
<gene>
    <name evidence="11" type="primary">106093366</name>
</gene>
<dbReference type="PANTHER" id="PTHR21442">
    <property type="entry name" value="CILIA- AND FLAGELLA-ASSOCIATED PROTEIN 206"/>
    <property type="match status" value="1"/>
</dbReference>
<keyword evidence="5" id="KW-0970">Cilium biogenesis/degradation</keyword>
<evidence type="ECO:0000256" key="6">
    <source>
        <dbReference type="ARBA" id="ARBA00023069"/>
    </source>
</evidence>
<dbReference type="OrthoDB" id="10251073at2759"/>
<dbReference type="GO" id="GO:0005930">
    <property type="term" value="C:axoneme"/>
    <property type="evidence" value="ECO:0007669"/>
    <property type="project" value="UniProtKB-SubCell"/>
</dbReference>
<dbReference type="EnsemblMetazoa" id="SCAU015035-RB">
    <property type="protein sequence ID" value="SCAU015035-PB"/>
    <property type="gene ID" value="SCAU015035"/>
</dbReference>
<reference evidence="11" key="1">
    <citation type="submission" date="2020-05" db="UniProtKB">
        <authorList>
            <consortium name="EnsemblMetazoa"/>
        </authorList>
    </citation>
    <scope>IDENTIFICATION</scope>
    <source>
        <strain evidence="11">USDA</strain>
    </source>
</reference>
<evidence type="ECO:0000256" key="5">
    <source>
        <dbReference type="ARBA" id="ARBA00022794"/>
    </source>
</evidence>
<dbReference type="KEGG" id="scac:106093366"/>
<dbReference type="VEuPathDB" id="VectorBase:SCAU015035"/>
<accession>A0A1I8Q992</accession>
<dbReference type="AlphaFoldDB" id="A0A1I8Q992"/>
<evidence type="ECO:0000256" key="2">
    <source>
        <dbReference type="ARBA" id="ARBA00010500"/>
    </source>
</evidence>
<keyword evidence="7" id="KW-0206">Cytoskeleton</keyword>
<feature type="region of interest" description="Disordered" evidence="10">
    <location>
        <begin position="605"/>
        <end position="630"/>
    </location>
</feature>
<evidence type="ECO:0000313" key="11">
    <source>
        <dbReference type="EnsemblMetazoa" id="SCAU015035-PB"/>
    </source>
</evidence>